<accession>A0A8B3CQL5</accession>
<comment type="caution">
    <text evidence="1">The sequence shown here is derived from an EMBL/GenBank/DDBJ whole genome shotgun (WGS) entry which is preliminary data.</text>
</comment>
<gene>
    <name evidence="1" type="ORF">DLM78_10445</name>
</gene>
<protein>
    <submittedName>
        <fullName evidence="1">Uncharacterized protein</fullName>
    </submittedName>
</protein>
<proteinExistence type="predicted"/>
<organism evidence="1 2">
    <name type="scientific">Leptospira stimsonii</name>
    <dbReference type="NCBI Taxonomy" id="2202203"/>
    <lineage>
        <taxon>Bacteria</taxon>
        <taxon>Pseudomonadati</taxon>
        <taxon>Spirochaetota</taxon>
        <taxon>Spirochaetia</taxon>
        <taxon>Leptospirales</taxon>
        <taxon>Leptospiraceae</taxon>
        <taxon>Leptospira</taxon>
    </lineage>
</organism>
<dbReference type="Proteomes" id="UP000266669">
    <property type="component" value="Unassembled WGS sequence"/>
</dbReference>
<reference evidence="2" key="1">
    <citation type="submission" date="2018-05" db="EMBL/GenBank/DDBJ databases">
        <title>Leptospira yasudae sp. nov. and Leptospira stimsonii sp. nov., two pathogenic species of the genus Leptospira isolated from environmental sources.</title>
        <authorList>
            <person name="Casanovas-Massana A."/>
            <person name="Hamond C."/>
            <person name="Santos L.A."/>
            <person name="Hacker K.P."/>
            <person name="Balassiano I."/>
            <person name="Medeiros M.A."/>
            <person name="Reis M.G."/>
            <person name="Ko A.I."/>
            <person name="Wunder E.A."/>
        </authorList>
    </citation>
    <scope>NUCLEOTIDE SEQUENCE [LARGE SCALE GENOMIC DNA]</scope>
    <source>
        <strain evidence="2">AMB6-RJ</strain>
    </source>
</reference>
<evidence type="ECO:0000313" key="2">
    <source>
        <dbReference type="Proteomes" id="UP000266669"/>
    </source>
</evidence>
<dbReference type="EMBL" id="QHCS01000002">
    <property type="protein sequence ID" value="RHX86258.1"/>
    <property type="molecule type" value="Genomic_DNA"/>
</dbReference>
<name>A0A8B3CQL5_9LEPT</name>
<dbReference type="AlphaFoldDB" id="A0A8B3CQL5"/>
<sequence length="82" mass="9461">MEFPRFRALEKIRILSPTDGVPTVSSFRENSDFSAYGWSSHIKNWKMQNEICGNLKSSQVQEKNKIAVQKKKPLRTSCLKES</sequence>
<evidence type="ECO:0000313" key="1">
    <source>
        <dbReference type="EMBL" id="RHX86258.1"/>
    </source>
</evidence>